<accession>X0Y0C6</accession>
<protein>
    <submittedName>
        <fullName evidence="1">Uncharacterized protein</fullName>
    </submittedName>
</protein>
<evidence type="ECO:0000313" key="1">
    <source>
        <dbReference type="EMBL" id="GAG40842.1"/>
    </source>
</evidence>
<organism evidence="1">
    <name type="scientific">marine sediment metagenome</name>
    <dbReference type="NCBI Taxonomy" id="412755"/>
    <lineage>
        <taxon>unclassified sequences</taxon>
        <taxon>metagenomes</taxon>
        <taxon>ecological metagenomes</taxon>
    </lineage>
</organism>
<sequence length="170" mass="18409">MDCGALLSALPALPEDAGEELPVALDQFWWRAEMEGDPALKELVGAVLLMRGVVNILMALEGKEPSYFASLTRAKVQAPAFYPEFAQTVAIEGGPSAEVAKQLWERYFEYALGVAAEHRSDSLTGALRWEIGLRNALAARRAVTLGLDPNKCKVLEDHGVPVEGFDPTLG</sequence>
<proteinExistence type="predicted"/>
<comment type="caution">
    <text evidence="1">The sequence shown here is derived from an EMBL/GenBank/DDBJ whole genome shotgun (WGS) entry which is preliminary data.</text>
</comment>
<name>X0Y0C6_9ZZZZ</name>
<dbReference type="AlphaFoldDB" id="X0Y0C6"/>
<dbReference type="EMBL" id="BARS01042279">
    <property type="protein sequence ID" value="GAG40842.1"/>
    <property type="molecule type" value="Genomic_DNA"/>
</dbReference>
<gene>
    <name evidence="1" type="ORF">S01H1_64169</name>
</gene>
<feature type="non-terminal residue" evidence="1">
    <location>
        <position position="170"/>
    </location>
</feature>
<reference evidence="1" key="1">
    <citation type="journal article" date="2014" name="Front. Microbiol.">
        <title>High frequency of phylogenetically diverse reductive dehalogenase-homologous genes in deep subseafloor sedimentary metagenomes.</title>
        <authorList>
            <person name="Kawai M."/>
            <person name="Futagami T."/>
            <person name="Toyoda A."/>
            <person name="Takaki Y."/>
            <person name="Nishi S."/>
            <person name="Hori S."/>
            <person name="Arai W."/>
            <person name="Tsubouchi T."/>
            <person name="Morono Y."/>
            <person name="Uchiyama I."/>
            <person name="Ito T."/>
            <person name="Fujiyama A."/>
            <person name="Inagaki F."/>
            <person name="Takami H."/>
        </authorList>
    </citation>
    <scope>NUCLEOTIDE SEQUENCE</scope>
    <source>
        <strain evidence="1">Expedition CK06-06</strain>
    </source>
</reference>